<evidence type="ECO:0000313" key="1">
    <source>
        <dbReference type="EMBL" id="KAI0094353.1"/>
    </source>
</evidence>
<dbReference type="Proteomes" id="UP001055072">
    <property type="component" value="Unassembled WGS sequence"/>
</dbReference>
<proteinExistence type="predicted"/>
<reference evidence="1" key="1">
    <citation type="journal article" date="2021" name="Environ. Microbiol.">
        <title>Gene family expansions and transcriptome signatures uncover fungal adaptations to wood decay.</title>
        <authorList>
            <person name="Hage H."/>
            <person name="Miyauchi S."/>
            <person name="Viragh M."/>
            <person name="Drula E."/>
            <person name="Min B."/>
            <person name="Chaduli D."/>
            <person name="Navarro D."/>
            <person name="Favel A."/>
            <person name="Norest M."/>
            <person name="Lesage-Meessen L."/>
            <person name="Balint B."/>
            <person name="Merenyi Z."/>
            <person name="de Eugenio L."/>
            <person name="Morin E."/>
            <person name="Martinez A.T."/>
            <person name="Baldrian P."/>
            <person name="Stursova M."/>
            <person name="Martinez M.J."/>
            <person name="Novotny C."/>
            <person name="Magnuson J.K."/>
            <person name="Spatafora J.W."/>
            <person name="Maurice S."/>
            <person name="Pangilinan J."/>
            <person name="Andreopoulos W."/>
            <person name="LaButti K."/>
            <person name="Hundley H."/>
            <person name="Na H."/>
            <person name="Kuo A."/>
            <person name="Barry K."/>
            <person name="Lipzen A."/>
            <person name="Henrissat B."/>
            <person name="Riley R."/>
            <person name="Ahrendt S."/>
            <person name="Nagy L.G."/>
            <person name="Grigoriev I.V."/>
            <person name="Martin F."/>
            <person name="Rosso M.N."/>
        </authorList>
    </citation>
    <scope>NUCLEOTIDE SEQUENCE</scope>
    <source>
        <strain evidence="1">CBS 384.51</strain>
    </source>
</reference>
<sequence length="58" mass="6753">MFSLSCQNSSLTLHNFDNRCDWTSKLQALASELVLIPRWINYYVPILCSCFLSLLRQV</sequence>
<organism evidence="1 2">
    <name type="scientific">Irpex rosettiformis</name>
    <dbReference type="NCBI Taxonomy" id="378272"/>
    <lineage>
        <taxon>Eukaryota</taxon>
        <taxon>Fungi</taxon>
        <taxon>Dikarya</taxon>
        <taxon>Basidiomycota</taxon>
        <taxon>Agaricomycotina</taxon>
        <taxon>Agaricomycetes</taxon>
        <taxon>Polyporales</taxon>
        <taxon>Irpicaceae</taxon>
        <taxon>Irpex</taxon>
    </lineage>
</organism>
<keyword evidence="2" id="KW-1185">Reference proteome</keyword>
<comment type="caution">
    <text evidence="1">The sequence shown here is derived from an EMBL/GenBank/DDBJ whole genome shotgun (WGS) entry which is preliminary data.</text>
</comment>
<evidence type="ECO:0000313" key="2">
    <source>
        <dbReference type="Proteomes" id="UP001055072"/>
    </source>
</evidence>
<dbReference type="EMBL" id="MU274900">
    <property type="protein sequence ID" value="KAI0094353.1"/>
    <property type="molecule type" value="Genomic_DNA"/>
</dbReference>
<gene>
    <name evidence="1" type="ORF">BDY19DRAFT_912396</name>
</gene>
<accession>A0ACB8UJ03</accession>
<name>A0ACB8UJ03_9APHY</name>
<protein>
    <submittedName>
        <fullName evidence="1">Uncharacterized protein</fullName>
    </submittedName>
</protein>